<dbReference type="GO" id="GO:0043176">
    <property type="term" value="F:amine binding"/>
    <property type="evidence" value="ECO:0007669"/>
    <property type="project" value="InterPro"/>
</dbReference>
<keyword evidence="1" id="KW-0732">Signal</keyword>
<feature type="signal peptide" evidence="1">
    <location>
        <begin position="1"/>
        <end position="21"/>
    </location>
</feature>
<name>L7LTN0_RHIPC</name>
<dbReference type="Gene3D" id="2.40.128.20">
    <property type="match status" value="1"/>
</dbReference>
<feature type="chain" id="PRO_5003980247" evidence="1">
    <location>
        <begin position="22"/>
        <end position="201"/>
    </location>
</feature>
<reference evidence="2" key="2">
    <citation type="journal article" date="2015" name="J. Proteomics">
        <title>Sexual differences in the sialomes of the zebra tick, Rhipicephalus pulchellus.</title>
        <authorList>
            <person name="Tan A.W."/>
            <person name="Francischetti I.M."/>
            <person name="Slovak M."/>
            <person name="Kini R.M."/>
            <person name="Ribeiro J.M."/>
        </authorList>
    </citation>
    <scope>NUCLEOTIDE SEQUENCE</scope>
    <source>
        <tissue evidence="2">Salivary gland</tissue>
    </source>
</reference>
<proteinExistence type="evidence at transcript level"/>
<dbReference type="GO" id="GO:0030682">
    <property type="term" value="P:symbiont-mediated perturbation of host defenses"/>
    <property type="evidence" value="ECO:0007669"/>
    <property type="project" value="InterPro"/>
</dbReference>
<protein>
    <submittedName>
        <fullName evidence="2">Putative group i salivary lipocalin</fullName>
    </submittedName>
</protein>
<dbReference type="SUPFAM" id="SSF50814">
    <property type="entry name" value="Lipocalins"/>
    <property type="match status" value="1"/>
</dbReference>
<dbReference type="EMBL" id="GACK01010791">
    <property type="protein sequence ID" value="JAA54243.1"/>
    <property type="molecule type" value="mRNA"/>
</dbReference>
<organism evidence="2">
    <name type="scientific">Rhipicephalus pulchellus</name>
    <name type="common">Yellow backed tick</name>
    <name type="synonym">Dermacentor pulchellus</name>
    <dbReference type="NCBI Taxonomy" id="72859"/>
    <lineage>
        <taxon>Eukaryota</taxon>
        <taxon>Metazoa</taxon>
        <taxon>Ecdysozoa</taxon>
        <taxon>Arthropoda</taxon>
        <taxon>Chelicerata</taxon>
        <taxon>Arachnida</taxon>
        <taxon>Acari</taxon>
        <taxon>Parasitiformes</taxon>
        <taxon>Ixodida</taxon>
        <taxon>Ixodoidea</taxon>
        <taxon>Ixodidae</taxon>
        <taxon>Rhipicephalinae</taxon>
        <taxon>Rhipicephalus</taxon>
        <taxon>Rhipicephalus</taxon>
    </lineage>
</organism>
<dbReference type="InterPro" id="IPR002970">
    <property type="entry name" value="Tick_his-bd"/>
</dbReference>
<reference evidence="2" key="1">
    <citation type="submission" date="2012-11" db="EMBL/GenBank/DDBJ databases">
        <authorList>
            <person name="Lucero-Rivera Y.E."/>
            <person name="Tovar-Ramirez D."/>
        </authorList>
    </citation>
    <scope>NUCLEOTIDE SEQUENCE</scope>
    <source>
        <tissue evidence="2">Salivary gland</tissue>
    </source>
</reference>
<dbReference type="AlphaFoldDB" id="L7LTN0"/>
<accession>L7LTN0</accession>
<dbReference type="InterPro" id="IPR012674">
    <property type="entry name" value="Calycin"/>
</dbReference>
<evidence type="ECO:0000313" key="2">
    <source>
        <dbReference type="EMBL" id="JAA54243.1"/>
    </source>
</evidence>
<evidence type="ECO:0000256" key="1">
    <source>
        <dbReference type="SAM" id="SignalP"/>
    </source>
</evidence>
<dbReference type="Pfam" id="PF02098">
    <property type="entry name" value="His_binding"/>
    <property type="match status" value="1"/>
</dbReference>
<sequence length="201" mass="23270">MAGRWRAAMFILVVFCATVSGAPYPGGGNVNHQYNFVQFFNPPELIWTYRSSWNGDFTCERAIMKNISGRTVELETKFTLNKKKYKHTAKGTLYNVWGQNSPLNRMTMRDYWQDTLNKEIVYASSDYKCAVLYVERYHGWPPVTFDLLVKKSQLDNGPSADCMDKYNEEISARRIGDTNRTVYTPECRKRKNASNVHQLAH</sequence>